<organism evidence="1">
    <name type="scientific">Siphoviridae sp. ctlI314</name>
    <dbReference type="NCBI Taxonomy" id="2827927"/>
    <lineage>
        <taxon>Viruses</taxon>
        <taxon>Duplodnaviria</taxon>
        <taxon>Heunggongvirae</taxon>
        <taxon>Uroviricota</taxon>
        <taxon>Caudoviricetes</taxon>
    </lineage>
</organism>
<proteinExistence type="predicted"/>
<accession>A0A8S5T135</accession>
<dbReference type="EMBL" id="BK032727">
    <property type="protein sequence ID" value="DAF57076.1"/>
    <property type="molecule type" value="Genomic_DNA"/>
</dbReference>
<protein>
    <submittedName>
        <fullName evidence="1">Uncharacterized protein</fullName>
    </submittedName>
</protein>
<reference evidence="1" key="1">
    <citation type="journal article" date="2021" name="Proc. Natl. Acad. Sci. U.S.A.">
        <title>A Catalog of Tens of Thousands of Viruses from Human Metagenomes Reveals Hidden Associations with Chronic Diseases.</title>
        <authorList>
            <person name="Tisza M.J."/>
            <person name="Buck C.B."/>
        </authorList>
    </citation>
    <scope>NUCLEOTIDE SEQUENCE</scope>
    <source>
        <strain evidence="1">CtlI314</strain>
    </source>
</reference>
<sequence>MTNSEAVINMGIRARPIGLFILRKIQESRYIECM</sequence>
<name>A0A8S5T135_9CAUD</name>
<evidence type="ECO:0000313" key="1">
    <source>
        <dbReference type="EMBL" id="DAF57076.1"/>
    </source>
</evidence>